<comment type="caution">
    <text evidence="1">The sequence shown here is derived from an EMBL/GenBank/DDBJ whole genome shotgun (WGS) entry which is preliminary data.</text>
</comment>
<proteinExistence type="predicted"/>
<keyword evidence="2" id="KW-1185">Reference proteome</keyword>
<evidence type="ECO:0000313" key="2">
    <source>
        <dbReference type="Proteomes" id="UP000679179"/>
    </source>
</evidence>
<protein>
    <submittedName>
        <fullName evidence="1">Uncharacterized protein</fullName>
    </submittedName>
</protein>
<accession>A0A919VHL6</accession>
<dbReference type="Proteomes" id="UP000679179">
    <property type="component" value="Unassembled WGS sequence"/>
</dbReference>
<dbReference type="RefSeq" id="WP_212904509.1">
    <property type="nucleotide sequence ID" value="NZ_BOPZ01000023.1"/>
</dbReference>
<dbReference type="EMBL" id="BOPZ01000023">
    <property type="protein sequence ID" value="GIM29821.1"/>
    <property type="molecule type" value="Genomic_DNA"/>
</dbReference>
<gene>
    <name evidence="1" type="ORF">CPJCM30710_24870</name>
</gene>
<dbReference type="AlphaFoldDB" id="A0A919VHL6"/>
<organism evidence="1 2">
    <name type="scientific">Clostridium polyendosporum</name>
    <dbReference type="NCBI Taxonomy" id="69208"/>
    <lineage>
        <taxon>Bacteria</taxon>
        <taxon>Bacillati</taxon>
        <taxon>Bacillota</taxon>
        <taxon>Clostridia</taxon>
        <taxon>Eubacteriales</taxon>
        <taxon>Clostridiaceae</taxon>
        <taxon>Clostridium</taxon>
    </lineage>
</organism>
<reference evidence="1" key="1">
    <citation type="submission" date="2021-03" db="EMBL/GenBank/DDBJ databases">
        <title>Taxonomic study of Clostridium polyendosporum from meadow-gley soil under rice.</title>
        <authorList>
            <person name="Kobayashi H."/>
            <person name="Tanizawa Y."/>
            <person name="Yagura M."/>
        </authorList>
    </citation>
    <scope>NUCLEOTIDE SEQUENCE</scope>
    <source>
        <strain evidence="1">JCM 30710</strain>
    </source>
</reference>
<evidence type="ECO:0000313" key="1">
    <source>
        <dbReference type="EMBL" id="GIM29821.1"/>
    </source>
</evidence>
<sequence>MDDLTLLKLLIQEKKYPYFTDDELTGFLVINGNNIRLTAGKLVLMKADGEKSIKVGPITIENPGPEYWNNLSRQYISEYQQESASSGYYNTSMKRVDE</sequence>
<name>A0A919VHL6_9CLOT</name>